<evidence type="ECO:0000313" key="1">
    <source>
        <dbReference type="EMBL" id="CAB3385038.1"/>
    </source>
</evidence>
<comment type="caution">
    <text evidence="1">The sequence shown here is derived from an EMBL/GenBank/DDBJ whole genome shotgun (WGS) entry which is preliminary data.</text>
</comment>
<dbReference type="AlphaFoldDB" id="A0A8S1DXY1"/>
<reference evidence="1 2" key="1">
    <citation type="submission" date="2020-04" db="EMBL/GenBank/DDBJ databases">
        <authorList>
            <person name="Alioto T."/>
            <person name="Alioto T."/>
            <person name="Gomez Garrido J."/>
        </authorList>
    </citation>
    <scope>NUCLEOTIDE SEQUENCE [LARGE SCALE GENOMIC DNA]</scope>
</reference>
<accession>A0A8S1DXY1</accession>
<name>A0A8S1DXY1_9INSE</name>
<sequence length="69" mass="8156">MRSYLSRYIAKCRKCPQNATTLQPKPKYQMENKLRFATNVSRNKRAQIFLKLSRDCKKKGDSKENSMLL</sequence>
<evidence type="ECO:0000313" key="2">
    <source>
        <dbReference type="Proteomes" id="UP000494165"/>
    </source>
</evidence>
<keyword evidence="2" id="KW-1185">Reference proteome</keyword>
<protein>
    <submittedName>
        <fullName evidence="1">Uncharacterized protein</fullName>
    </submittedName>
</protein>
<proteinExistence type="predicted"/>
<organism evidence="1 2">
    <name type="scientific">Cloeon dipterum</name>
    <dbReference type="NCBI Taxonomy" id="197152"/>
    <lineage>
        <taxon>Eukaryota</taxon>
        <taxon>Metazoa</taxon>
        <taxon>Ecdysozoa</taxon>
        <taxon>Arthropoda</taxon>
        <taxon>Hexapoda</taxon>
        <taxon>Insecta</taxon>
        <taxon>Pterygota</taxon>
        <taxon>Palaeoptera</taxon>
        <taxon>Ephemeroptera</taxon>
        <taxon>Pisciforma</taxon>
        <taxon>Baetidae</taxon>
        <taxon>Cloeon</taxon>
    </lineage>
</organism>
<dbReference type="Proteomes" id="UP000494165">
    <property type="component" value="Unassembled WGS sequence"/>
</dbReference>
<dbReference type="EMBL" id="CADEPI010000388">
    <property type="protein sequence ID" value="CAB3385038.1"/>
    <property type="molecule type" value="Genomic_DNA"/>
</dbReference>
<gene>
    <name evidence="1" type="ORF">CLODIP_2_CD11323</name>
</gene>